<accession>A0A653BXQ7</accession>
<proteinExistence type="predicted"/>
<dbReference type="Pfam" id="PF22593">
    <property type="entry name" value="SPMIP11"/>
    <property type="match status" value="1"/>
</dbReference>
<protein>
    <submittedName>
        <fullName evidence="1">Uncharacterized protein</fullName>
    </submittedName>
</protein>
<gene>
    <name evidence="1" type="ORF">CALMAC_LOCUS4588</name>
</gene>
<keyword evidence="2" id="KW-1185">Reference proteome</keyword>
<dbReference type="EMBL" id="CAACVG010006534">
    <property type="protein sequence ID" value="VEN40422.1"/>
    <property type="molecule type" value="Genomic_DNA"/>
</dbReference>
<dbReference type="AlphaFoldDB" id="A0A653BXQ7"/>
<evidence type="ECO:0000313" key="2">
    <source>
        <dbReference type="Proteomes" id="UP000410492"/>
    </source>
</evidence>
<organism evidence="1 2">
    <name type="scientific">Callosobruchus maculatus</name>
    <name type="common">Southern cowpea weevil</name>
    <name type="synonym">Pulse bruchid</name>
    <dbReference type="NCBI Taxonomy" id="64391"/>
    <lineage>
        <taxon>Eukaryota</taxon>
        <taxon>Metazoa</taxon>
        <taxon>Ecdysozoa</taxon>
        <taxon>Arthropoda</taxon>
        <taxon>Hexapoda</taxon>
        <taxon>Insecta</taxon>
        <taxon>Pterygota</taxon>
        <taxon>Neoptera</taxon>
        <taxon>Endopterygota</taxon>
        <taxon>Coleoptera</taxon>
        <taxon>Polyphaga</taxon>
        <taxon>Cucujiformia</taxon>
        <taxon>Chrysomeloidea</taxon>
        <taxon>Chrysomelidae</taxon>
        <taxon>Bruchinae</taxon>
        <taxon>Bruchini</taxon>
        <taxon>Callosobruchus</taxon>
    </lineage>
</organism>
<reference evidence="1 2" key="1">
    <citation type="submission" date="2019-01" db="EMBL/GenBank/DDBJ databases">
        <authorList>
            <person name="Sayadi A."/>
        </authorList>
    </citation>
    <scope>NUCLEOTIDE SEQUENCE [LARGE SCALE GENOMIC DNA]</scope>
</reference>
<name>A0A653BXQ7_CALMS</name>
<dbReference type="OrthoDB" id="7085216at2759"/>
<evidence type="ECO:0000313" key="1">
    <source>
        <dbReference type="EMBL" id="VEN40422.1"/>
    </source>
</evidence>
<sequence>MEFFGLTSYGFSDPIKDMMRDDYTEPKAPPINILEVSDKKGHDFFQSIKELDCYIGCADGYAYRSWERLQKMRRKYVVKPVGPFDMHKYPGVCSMQYGWWNSDPVLAEDKWYLPREKHPMTTSEISRYVTHCLSVDKGFKF</sequence>
<dbReference type="Proteomes" id="UP000410492">
    <property type="component" value="Unassembled WGS sequence"/>
</dbReference>